<feature type="compositionally biased region" description="Acidic residues" evidence="1">
    <location>
        <begin position="15"/>
        <end position="38"/>
    </location>
</feature>
<name>A0A699XNG0_TANCI</name>
<accession>A0A699XNG0</accession>
<protein>
    <submittedName>
        <fullName evidence="2">Uncharacterized protein</fullName>
    </submittedName>
</protein>
<evidence type="ECO:0000313" key="2">
    <source>
        <dbReference type="EMBL" id="GFD60803.1"/>
    </source>
</evidence>
<reference evidence="2" key="1">
    <citation type="journal article" date="2019" name="Sci. Rep.">
        <title>Draft genome of Tanacetum cinerariifolium, the natural source of mosquito coil.</title>
        <authorList>
            <person name="Yamashiro T."/>
            <person name="Shiraishi A."/>
            <person name="Satake H."/>
            <person name="Nakayama K."/>
        </authorList>
    </citation>
    <scope>NUCLEOTIDE SEQUENCE</scope>
</reference>
<feature type="non-terminal residue" evidence="2">
    <location>
        <position position="80"/>
    </location>
</feature>
<feature type="region of interest" description="Disordered" evidence="1">
    <location>
        <begin position="1"/>
        <end position="80"/>
    </location>
</feature>
<feature type="non-terminal residue" evidence="2">
    <location>
        <position position="1"/>
    </location>
</feature>
<dbReference type="AlphaFoldDB" id="A0A699XNG0"/>
<proteinExistence type="predicted"/>
<comment type="caution">
    <text evidence="2">The sequence shown here is derived from an EMBL/GenBank/DDBJ whole genome shotgun (WGS) entry which is preliminary data.</text>
</comment>
<organism evidence="2">
    <name type="scientific">Tanacetum cinerariifolium</name>
    <name type="common">Dalmatian daisy</name>
    <name type="synonym">Chrysanthemum cinerariifolium</name>
    <dbReference type="NCBI Taxonomy" id="118510"/>
    <lineage>
        <taxon>Eukaryota</taxon>
        <taxon>Viridiplantae</taxon>
        <taxon>Streptophyta</taxon>
        <taxon>Embryophyta</taxon>
        <taxon>Tracheophyta</taxon>
        <taxon>Spermatophyta</taxon>
        <taxon>Magnoliopsida</taxon>
        <taxon>eudicotyledons</taxon>
        <taxon>Gunneridae</taxon>
        <taxon>Pentapetalae</taxon>
        <taxon>asterids</taxon>
        <taxon>campanulids</taxon>
        <taxon>Asterales</taxon>
        <taxon>Asteraceae</taxon>
        <taxon>Asteroideae</taxon>
        <taxon>Anthemideae</taxon>
        <taxon>Anthemidinae</taxon>
        <taxon>Tanacetum</taxon>
    </lineage>
</organism>
<gene>
    <name evidence="2" type="ORF">Tci_932772</name>
</gene>
<sequence length="80" mass="8746">YAPPEPEPAPVPEPEAVDEDDDASPEFDASDLNDPEFDDAPKPRATAIPARRIMAEEDEEDEEDPFADLRDNSPAAQKPA</sequence>
<dbReference type="EMBL" id="BKCJ011882796">
    <property type="protein sequence ID" value="GFD60803.1"/>
    <property type="molecule type" value="Genomic_DNA"/>
</dbReference>
<evidence type="ECO:0000256" key="1">
    <source>
        <dbReference type="SAM" id="MobiDB-lite"/>
    </source>
</evidence>
<feature type="compositionally biased region" description="Acidic residues" evidence="1">
    <location>
        <begin position="56"/>
        <end position="66"/>
    </location>
</feature>
<feature type="compositionally biased region" description="Pro residues" evidence="1">
    <location>
        <begin position="1"/>
        <end position="13"/>
    </location>
</feature>